<feature type="region of interest" description="Disordered" evidence="1">
    <location>
        <begin position="592"/>
        <end position="625"/>
    </location>
</feature>
<reference evidence="3" key="1">
    <citation type="submission" date="2013-04" db="EMBL/GenBank/DDBJ databases">
        <authorList>
            <person name="Qu J."/>
            <person name="Murali S.C."/>
            <person name="Bandaranaike D."/>
            <person name="Bellair M."/>
            <person name="Blankenburg K."/>
            <person name="Chao H."/>
            <person name="Dinh H."/>
            <person name="Doddapaneni H."/>
            <person name="Downs B."/>
            <person name="Dugan-Rocha S."/>
            <person name="Elkadiri S."/>
            <person name="Gnanaolivu R.D."/>
            <person name="Hernandez B."/>
            <person name="Javaid M."/>
            <person name="Jayaseelan J.C."/>
            <person name="Lee S."/>
            <person name="Li M."/>
            <person name="Ming W."/>
            <person name="Munidasa M."/>
            <person name="Muniz J."/>
            <person name="Nguyen L."/>
            <person name="Ongeri F."/>
            <person name="Osuji N."/>
            <person name="Pu L.-L."/>
            <person name="Puazo M."/>
            <person name="Qu C."/>
            <person name="Quiroz J."/>
            <person name="Raj R."/>
            <person name="Weissenberger G."/>
            <person name="Xin Y."/>
            <person name="Zou X."/>
            <person name="Han Y."/>
            <person name="Richards S."/>
            <person name="Worley K."/>
            <person name="Muzny D."/>
            <person name="Gibbs R."/>
        </authorList>
    </citation>
    <scope>NUCLEOTIDE SEQUENCE</scope>
    <source>
        <strain evidence="3">Sampled in the wild</strain>
    </source>
</reference>
<feature type="compositionally biased region" description="Basic and acidic residues" evidence="1">
    <location>
        <begin position="226"/>
        <end position="236"/>
    </location>
</feature>
<evidence type="ECO:0000313" key="4">
    <source>
        <dbReference type="Proteomes" id="UP000792457"/>
    </source>
</evidence>
<feature type="region of interest" description="Disordered" evidence="1">
    <location>
        <begin position="436"/>
        <end position="455"/>
    </location>
</feature>
<dbReference type="PANTHER" id="PTHR45924:SF2">
    <property type="entry name" value="FI17866P1"/>
    <property type="match status" value="1"/>
</dbReference>
<feature type="region of interest" description="Disordered" evidence="1">
    <location>
        <begin position="187"/>
        <end position="255"/>
    </location>
</feature>
<dbReference type="Proteomes" id="UP000792457">
    <property type="component" value="Unassembled WGS sequence"/>
</dbReference>
<feature type="domain" description="DH" evidence="2">
    <location>
        <begin position="1"/>
        <end position="124"/>
    </location>
</feature>
<reference evidence="3" key="2">
    <citation type="submission" date="2017-10" db="EMBL/GenBank/DDBJ databases">
        <title>Ladona fulva Genome sequencing and assembly.</title>
        <authorList>
            <person name="Murali S."/>
            <person name="Richards S."/>
            <person name="Bandaranaike D."/>
            <person name="Bellair M."/>
            <person name="Blankenburg K."/>
            <person name="Chao H."/>
            <person name="Dinh H."/>
            <person name="Doddapaneni H."/>
            <person name="Dugan-Rocha S."/>
            <person name="Elkadiri S."/>
            <person name="Gnanaolivu R."/>
            <person name="Hernandez B."/>
            <person name="Skinner E."/>
            <person name="Javaid M."/>
            <person name="Lee S."/>
            <person name="Li M."/>
            <person name="Ming W."/>
            <person name="Munidasa M."/>
            <person name="Muniz J."/>
            <person name="Nguyen L."/>
            <person name="Hughes D."/>
            <person name="Osuji N."/>
            <person name="Pu L.-L."/>
            <person name="Puazo M."/>
            <person name="Qu C."/>
            <person name="Quiroz J."/>
            <person name="Raj R."/>
            <person name="Weissenberger G."/>
            <person name="Xin Y."/>
            <person name="Zou X."/>
            <person name="Han Y."/>
            <person name="Worley K."/>
            <person name="Muzny D."/>
            <person name="Gibbs R."/>
        </authorList>
    </citation>
    <scope>NUCLEOTIDE SEQUENCE</scope>
    <source>
        <strain evidence="3">Sampled in the wild</strain>
    </source>
</reference>
<dbReference type="GO" id="GO:0005085">
    <property type="term" value="F:guanyl-nucleotide exchange factor activity"/>
    <property type="evidence" value="ECO:0007669"/>
    <property type="project" value="InterPro"/>
</dbReference>
<dbReference type="PROSITE" id="PS50010">
    <property type="entry name" value="DH_2"/>
    <property type="match status" value="1"/>
</dbReference>
<feature type="region of interest" description="Disordered" evidence="1">
    <location>
        <begin position="1217"/>
        <end position="1241"/>
    </location>
</feature>
<dbReference type="InterPro" id="IPR035899">
    <property type="entry name" value="DBL_dom_sf"/>
</dbReference>
<comment type="caution">
    <text evidence="3">The sequence shown here is derived from an EMBL/GenBank/DDBJ whole genome shotgun (WGS) entry which is preliminary data.</text>
</comment>
<dbReference type="Gene3D" id="1.20.900.10">
    <property type="entry name" value="Dbl homology (DH) domain"/>
    <property type="match status" value="1"/>
</dbReference>
<accession>A0A8K0NYI8</accession>
<dbReference type="Gene3D" id="2.30.29.30">
    <property type="entry name" value="Pleckstrin-homology domain (PH domain)/Phosphotyrosine-binding domain (PTB)"/>
    <property type="match status" value="1"/>
</dbReference>
<feature type="compositionally biased region" description="Low complexity" evidence="1">
    <location>
        <begin position="857"/>
        <end position="870"/>
    </location>
</feature>
<keyword evidence="4" id="KW-1185">Reference proteome</keyword>
<feature type="region of interest" description="Disordered" evidence="1">
    <location>
        <begin position="846"/>
        <end position="917"/>
    </location>
</feature>
<feature type="compositionally biased region" description="Acidic residues" evidence="1">
    <location>
        <begin position="670"/>
        <end position="683"/>
    </location>
</feature>
<feature type="compositionally biased region" description="Acidic residues" evidence="1">
    <location>
        <begin position="246"/>
        <end position="255"/>
    </location>
</feature>
<dbReference type="PANTHER" id="PTHR45924">
    <property type="entry name" value="FI17866P1"/>
    <property type="match status" value="1"/>
</dbReference>
<dbReference type="AlphaFoldDB" id="A0A8K0NYI8"/>
<evidence type="ECO:0000256" key="1">
    <source>
        <dbReference type="SAM" id="MobiDB-lite"/>
    </source>
</evidence>
<feature type="compositionally biased region" description="Polar residues" evidence="1">
    <location>
        <begin position="782"/>
        <end position="820"/>
    </location>
</feature>
<dbReference type="SUPFAM" id="SSF48065">
    <property type="entry name" value="DBL homology domain (DH-domain)"/>
    <property type="match status" value="1"/>
</dbReference>
<feature type="region of interest" description="Disordered" evidence="1">
    <location>
        <begin position="271"/>
        <end position="376"/>
    </location>
</feature>
<dbReference type="EMBL" id="KZ308272">
    <property type="protein sequence ID" value="KAG8226233.1"/>
    <property type="molecule type" value="Genomic_DNA"/>
</dbReference>
<gene>
    <name evidence="3" type="ORF">J437_LFUL006335</name>
</gene>
<proteinExistence type="predicted"/>
<dbReference type="OrthoDB" id="1594986at2759"/>
<name>A0A8K0NYI8_LADFU</name>
<dbReference type="SMART" id="SM00325">
    <property type="entry name" value="RhoGEF"/>
    <property type="match status" value="1"/>
</dbReference>
<dbReference type="InterPro" id="IPR000219">
    <property type="entry name" value="DH_dom"/>
</dbReference>
<evidence type="ECO:0000259" key="2">
    <source>
        <dbReference type="PROSITE" id="PS50010"/>
    </source>
</evidence>
<feature type="region of interest" description="Disordered" evidence="1">
    <location>
        <begin position="782"/>
        <end position="822"/>
    </location>
</feature>
<organism evidence="3 4">
    <name type="scientific">Ladona fulva</name>
    <name type="common">Scarce chaser dragonfly</name>
    <name type="synonym">Libellula fulva</name>
    <dbReference type="NCBI Taxonomy" id="123851"/>
    <lineage>
        <taxon>Eukaryota</taxon>
        <taxon>Metazoa</taxon>
        <taxon>Ecdysozoa</taxon>
        <taxon>Arthropoda</taxon>
        <taxon>Hexapoda</taxon>
        <taxon>Insecta</taxon>
        <taxon>Pterygota</taxon>
        <taxon>Palaeoptera</taxon>
        <taxon>Odonata</taxon>
        <taxon>Epiprocta</taxon>
        <taxon>Anisoptera</taxon>
        <taxon>Libelluloidea</taxon>
        <taxon>Libellulidae</taxon>
        <taxon>Ladona</taxon>
    </lineage>
</organism>
<dbReference type="SUPFAM" id="SSF50729">
    <property type="entry name" value="PH domain-like"/>
    <property type="match status" value="1"/>
</dbReference>
<dbReference type="InterPro" id="IPR011993">
    <property type="entry name" value="PH-like_dom_sf"/>
</dbReference>
<dbReference type="Pfam" id="PF00621">
    <property type="entry name" value="RhoGEF"/>
    <property type="match status" value="1"/>
</dbReference>
<protein>
    <recommendedName>
        <fullName evidence="2">DH domain-containing protein</fullName>
    </recommendedName>
</protein>
<evidence type="ECO:0000313" key="3">
    <source>
        <dbReference type="EMBL" id="KAG8226233.1"/>
    </source>
</evidence>
<feature type="compositionally biased region" description="Basic and acidic residues" evidence="1">
    <location>
        <begin position="291"/>
        <end position="300"/>
    </location>
</feature>
<feature type="region of interest" description="Disordered" evidence="1">
    <location>
        <begin position="669"/>
        <end position="732"/>
    </location>
</feature>
<feature type="compositionally biased region" description="Acidic residues" evidence="1">
    <location>
        <begin position="606"/>
        <end position="619"/>
    </location>
</feature>
<sequence length="1241" mass="138378">MIGFLGELEQCGLDPVKVAKTFVKNNAGFSIYTDYCTNYPRTVSVLTELMRQDMTVRLFRERQGALQHTLPLGSYLLKPVQRILKYHLLLQNIVKHFGKDSEGYRDIADALSAMTGIAHHINDMKRRHEHAIRVQEIQSLLYGWEDRFGSWRRKSEPSYSSKSSSPRGHLSIYVSPDFIERSTDSLVEKPRKDECTADEDNSYDEIMTGVSKKDHSGNLEDDMDINENKSSKESLRIESPSPSQGNEEECHEESLEEIVGQLVRQSRQFQRMLMKQHQKSRGGSASRSRNHSREHQRSDETSLQNGYSLDDDAESMRNSPCVPDEEPLDNQKQNTNSNTFRAQRQAHMRALREEQKMSSIPKISLQNESPKKQSDDYMSLSFSEGVLKKVDDVPIEGITPSDDARKSSNINDNYFGNYDNLQNVWESVRKAEKEKREAAALGENPPFASHKEESPSWSHCGIAPHMGTLPCIPTLPAVWLKQQEGHLATPNLKSGSLPRGFQLGQPQRQLPQPQAQRCSAFDVSPSSTLSHPETCSHNDEGYSSSLFRMERPFTIASESPGRADEIDFEDIEQYMAETGRSGVGMSFLPPRFPLPPLQDADGQEVAQEDDDEEDEEVVDENSSTAHINVHPEYRVYRPIVSKAALRHVISSVSSKLANLRVGISSGGITTEDEEEVEEGEDEYPGERTNTRGRSRRRMGNSFSSSTESNIAYGTRGGHVSGGESESEASKSGSRLVYTLARQYSKSLKERIRSIMTMNVIGVNNAEEDTDCFKEGESENQMSDNFMSQDSLNLPNTNNRTSPVKNTSPPVTYHKQGSSSLGARIAHGGDAAEYATPHIRGITDRVNQKESISPRPDSLLSATSSAFTSSSDGDKVTCNQESRIINLEPCSEGSDSSRKMNSEEEDDDNEDCGGSGDSYYERSFEAIESFLGDPSMTCTIVGDTFRDSAIFSDHEEIELIMSRVTETSKTFLQPTKPTPVRIKIPPPVPAKPSASSIALATSVAQSAQCLSSMNGGDQNCNEVHQVLRCSTLERTPPSQVNAQQNSTVQNQLLGVKSVKERRKELEMWRNSMDVSGCCEKGAVDVPKYITQKMEQSIESGRPGALADRKTGAIQDIECEEGGATPKGWVRHCSNLMLIESVPGEPLSFHVIPFDNPRLQYTLQARNLEQKREWTLQLKRVILENYNAVIPTHARQLVMELGQNRTDGYAEYVRQRGFHGKGPRTAAQTEVGSARKTLTLPST</sequence>
<dbReference type="CDD" id="cd00160">
    <property type="entry name" value="RhoGEF"/>
    <property type="match status" value="1"/>
</dbReference>
<feature type="compositionally biased region" description="Polar residues" evidence="1">
    <location>
        <begin position="330"/>
        <end position="342"/>
    </location>
</feature>
<dbReference type="GO" id="GO:0031267">
    <property type="term" value="F:small GTPase binding"/>
    <property type="evidence" value="ECO:0007669"/>
    <property type="project" value="TreeGrafter"/>
</dbReference>